<dbReference type="HOGENOM" id="CLU_120072_0_0_1"/>
<accession>A0A0D2ADG9</accession>
<proteinExistence type="predicted"/>
<dbReference type="EMBL" id="KN847520">
    <property type="protein sequence ID" value="KIV96943.1"/>
    <property type="molecule type" value="Genomic_DNA"/>
</dbReference>
<dbReference type="RefSeq" id="XP_016228517.1">
    <property type="nucleotide sequence ID" value="XM_016364868.1"/>
</dbReference>
<organism evidence="2 3">
    <name type="scientific">Exophiala mesophila</name>
    <name type="common">Black yeast-like fungus</name>
    <dbReference type="NCBI Taxonomy" id="212818"/>
    <lineage>
        <taxon>Eukaryota</taxon>
        <taxon>Fungi</taxon>
        <taxon>Dikarya</taxon>
        <taxon>Ascomycota</taxon>
        <taxon>Pezizomycotina</taxon>
        <taxon>Eurotiomycetes</taxon>
        <taxon>Chaetothyriomycetidae</taxon>
        <taxon>Chaetothyriales</taxon>
        <taxon>Herpotrichiellaceae</taxon>
        <taxon>Exophiala</taxon>
    </lineage>
</organism>
<gene>
    <name evidence="2" type="ORF">PV10_00755</name>
</gene>
<feature type="domain" description="DUF4440" evidence="1">
    <location>
        <begin position="11"/>
        <end position="128"/>
    </location>
</feature>
<dbReference type="Gene3D" id="3.10.450.50">
    <property type="match status" value="1"/>
</dbReference>
<sequence>MATEPLLHDSILALENDTWKALMESGAALLPFLSRECVMFFPMGLKVSHTTEPCLKEVLESEAFVPWRRYRLSEVQVTPLAADAALITYRVLATRQHITDDDDESQDEFRALISTVWRKDPEAGQWLMSFHQQTPYQEELGI</sequence>
<dbReference type="AlphaFoldDB" id="A0A0D2ADG9"/>
<name>A0A0D2ADG9_EXOME</name>
<dbReference type="SUPFAM" id="SSF54427">
    <property type="entry name" value="NTF2-like"/>
    <property type="match status" value="1"/>
</dbReference>
<keyword evidence="3" id="KW-1185">Reference proteome</keyword>
<dbReference type="Proteomes" id="UP000054302">
    <property type="component" value="Unassembled WGS sequence"/>
</dbReference>
<dbReference type="VEuPathDB" id="FungiDB:PV10_00755"/>
<protein>
    <recommendedName>
        <fullName evidence="1">DUF4440 domain-containing protein</fullName>
    </recommendedName>
</protein>
<dbReference type="OrthoDB" id="2865667at2759"/>
<dbReference type="GeneID" id="27318600"/>
<dbReference type="InterPro" id="IPR032710">
    <property type="entry name" value="NTF2-like_dom_sf"/>
</dbReference>
<dbReference type="OMA" id="CSSAWVL"/>
<evidence type="ECO:0000313" key="2">
    <source>
        <dbReference type="EMBL" id="KIV96943.1"/>
    </source>
</evidence>
<dbReference type="Pfam" id="PF14534">
    <property type="entry name" value="DUF4440"/>
    <property type="match status" value="1"/>
</dbReference>
<evidence type="ECO:0000313" key="3">
    <source>
        <dbReference type="Proteomes" id="UP000054302"/>
    </source>
</evidence>
<reference evidence="2 3" key="1">
    <citation type="submission" date="2015-01" db="EMBL/GenBank/DDBJ databases">
        <title>The Genome Sequence of Exophiala mesophila CBS40295.</title>
        <authorList>
            <consortium name="The Broad Institute Genomics Platform"/>
            <person name="Cuomo C."/>
            <person name="de Hoog S."/>
            <person name="Gorbushina A."/>
            <person name="Stielow B."/>
            <person name="Teixiera M."/>
            <person name="Abouelleil A."/>
            <person name="Chapman S.B."/>
            <person name="Priest M."/>
            <person name="Young S.K."/>
            <person name="Wortman J."/>
            <person name="Nusbaum C."/>
            <person name="Birren B."/>
        </authorList>
    </citation>
    <scope>NUCLEOTIDE SEQUENCE [LARGE SCALE GENOMIC DNA]</scope>
    <source>
        <strain evidence="2 3">CBS 40295</strain>
    </source>
</reference>
<dbReference type="InterPro" id="IPR027843">
    <property type="entry name" value="DUF4440"/>
</dbReference>
<evidence type="ECO:0000259" key="1">
    <source>
        <dbReference type="Pfam" id="PF14534"/>
    </source>
</evidence>